<dbReference type="RefSeq" id="WP_109760627.1">
    <property type="nucleotide sequence ID" value="NZ_CP034588.1"/>
</dbReference>
<keyword evidence="2" id="KW-1003">Cell membrane</keyword>
<evidence type="ECO:0000256" key="3">
    <source>
        <dbReference type="ARBA" id="ARBA00022519"/>
    </source>
</evidence>
<accession>A0A316G1L6</accession>
<gene>
    <name evidence="9" type="ORF">C8D95_110137</name>
</gene>
<dbReference type="PANTHER" id="PTHR42781">
    <property type="entry name" value="SPERMIDINE/PUTRESCINE IMPORT ATP-BINDING PROTEIN POTA"/>
    <property type="match status" value="1"/>
</dbReference>
<dbReference type="InterPro" id="IPR017871">
    <property type="entry name" value="ABC_transporter-like_CS"/>
</dbReference>
<dbReference type="InterPro" id="IPR003439">
    <property type="entry name" value="ABC_transporter-like_ATP-bd"/>
</dbReference>
<protein>
    <submittedName>
        <fullName evidence="9">Thiamine transport system ATP-binding protein</fullName>
    </submittedName>
</protein>
<dbReference type="SMART" id="SM00382">
    <property type="entry name" value="AAA"/>
    <property type="match status" value="1"/>
</dbReference>
<dbReference type="PANTHER" id="PTHR42781:SF1">
    <property type="entry name" value="THIAMINE IMPORT ATP-BINDING PROTEIN THIQ"/>
    <property type="match status" value="1"/>
</dbReference>
<dbReference type="SUPFAM" id="SSF52540">
    <property type="entry name" value="P-loop containing nucleoside triphosphate hydrolases"/>
    <property type="match status" value="1"/>
</dbReference>
<dbReference type="Pfam" id="PF00005">
    <property type="entry name" value="ABC_tran"/>
    <property type="match status" value="1"/>
</dbReference>
<evidence type="ECO:0000313" key="10">
    <source>
        <dbReference type="Proteomes" id="UP000245390"/>
    </source>
</evidence>
<evidence type="ECO:0000313" key="9">
    <source>
        <dbReference type="EMBL" id="PWK54844.1"/>
    </source>
</evidence>
<dbReference type="PROSITE" id="PS50893">
    <property type="entry name" value="ABC_TRANSPORTER_2"/>
    <property type="match status" value="1"/>
</dbReference>
<evidence type="ECO:0000256" key="7">
    <source>
        <dbReference type="ARBA" id="ARBA00023136"/>
    </source>
</evidence>
<keyword evidence="1" id="KW-0813">Transport</keyword>
<evidence type="ECO:0000259" key="8">
    <source>
        <dbReference type="PROSITE" id="PS50893"/>
    </source>
</evidence>
<dbReference type="KEGG" id="salo:EF888_00710"/>
<dbReference type="Proteomes" id="UP000245390">
    <property type="component" value="Unassembled WGS sequence"/>
</dbReference>
<comment type="caution">
    <text evidence="9">The sequence shown here is derived from an EMBL/GenBank/DDBJ whole genome shotgun (WGS) entry which is preliminary data.</text>
</comment>
<keyword evidence="7" id="KW-0472">Membrane</keyword>
<dbReference type="EMBL" id="QGGV01000010">
    <property type="protein sequence ID" value="PWK54844.1"/>
    <property type="molecule type" value="Genomic_DNA"/>
</dbReference>
<evidence type="ECO:0000256" key="1">
    <source>
        <dbReference type="ARBA" id="ARBA00022448"/>
    </source>
</evidence>
<dbReference type="PROSITE" id="PS00211">
    <property type="entry name" value="ABC_TRANSPORTER_1"/>
    <property type="match status" value="1"/>
</dbReference>
<proteinExistence type="predicted"/>
<dbReference type="InterPro" id="IPR050093">
    <property type="entry name" value="ABC_SmlMolc_Importer"/>
</dbReference>
<organism evidence="9 10">
    <name type="scientific">Silicimonas algicola</name>
    <dbReference type="NCBI Taxonomy" id="1826607"/>
    <lineage>
        <taxon>Bacteria</taxon>
        <taxon>Pseudomonadati</taxon>
        <taxon>Pseudomonadota</taxon>
        <taxon>Alphaproteobacteria</taxon>
        <taxon>Rhodobacterales</taxon>
        <taxon>Paracoccaceae</taxon>
    </lineage>
</organism>
<dbReference type="GO" id="GO:0005524">
    <property type="term" value="F:ATP binding"/>
    <property type="evidence" value="ECO:0007669"/>
    <property type="project" value="UniProtKB-KW"/>
</dbReference>
<dbReference type="GO" id="GO:0016887">
    <property type="term" value="F:ATP hydrolysis activity"/>
    <property type="evidence" value="ECO:0007669"/>
    <property type="project" value="InterPro"/>
</dbReference>
<evidence type="ECO:0000256" key="2">
    <source>
        <dbReference type="ARBA" id="ARBA00022475"/>
    </source>
</evidence>
<evidence type="ECO:0000256" key="5">
    <source>
        <dbReference type="ARBA" id="ARBA00022840"/>
    </source>
</evidence>
<dbReference type="InterPro" id="IPR027417">
    <property type="entry name" value="P-loop_NTPase"/>
</dbReference>
<dbReference type="AlphaFoldDB" id="A0A316G1L6"/>
<dbReference type="InterPro" id="IPR003593">
    <property type="entry name" value="AAA+_ATPase"/>
</dbReference>
<name>A0A316G1L6_9RHOB</name>
<reference evidence="9 10" key="1">
    <citation type="submission" date="2018-05" db="EMBL/GenBank/DDBJ databases">
        <title>Genomic Encyclopedia of Type Strains, Phase IV (KMG-IV): sequencing the most valuable type-strain genomes for metagenomic binning, comparative biology and taxonomic classification.</title>
        <authorList>
            <person name="Goeker M."/>
        </authorList>
    </citation>
    <scope>NUCLEOTIDE SEQUENCE [LARGE SCALE GENOMIC DNA]</scope>
    <source>
        <strain evidence="9 10">DSM 103371</strain>
    </source>
</reference>
<dbReference type="Gene3D" id="3.40.50.300">
    <property type="entry name" value="P-loop containing nucleotide triphosphate hydrolases"/>
    <property type="match status" value="1"/>
</dbReference>
<sequence>MLRLEGVEFARGGFRLAADISVPSGITAVIGPSGGGKSTLLSLIAGFEVPDRGRVLWDRRDLGPLAPGARLVAVLFQDNNLFPHLDVLANVALGLAPRTRPTSEDVSRARAALERVGLTGFEDRRPGALSGGQQSRAALARVLLTDRPVVLMDEAFSALGPALRGEMLDLVRDLLPDATILMVTHDPDDALRVAQQVIFVEEGRVAPPVPTKAFFDAPSEAVRRYLE</sequence>
<feature type="domain" description="ABC transporter" evidence="8">
    <location>
        <begin position="2"/>
        <end position="227"/>
    </location>
</feature>
<keyword evidence="4" id="KW-0547">Nucleotide-binding</keyword>
<evidence type="ECO:0000256" key="6">
    <source>
        <dbReference type="ARBA" id="ARBA00022967"/>
    </source>
</evidence>
<evidence type="ECO:0000256" key="4">
    <source>
        <dbReference type="ARBA" id="ARBA00022741"/>
    </source>
</evidence>
<keyword evidence="6" id="KW-1278">Translocase</keyword>
<keyword evidence="5 9" id="KW-0067">ATP-binding</keyword>
<keyword evidence="10" id="KW-1185">Reference proteome</keyword>
<keyword evidence="3" id="KW-0997">Cell inner membrane</keyword>
<dbReference type="OrthoDB" id="9802264at2"/>